<dbReference type="PANTHER" id="PTHR43206:SF1">
    <property type="entry name" value="4-AMINOBUTYRATE AMINOTRANSFERASE, MITOCHONDRIAL"/>
    <property type="match status" value="1"/>
</dbReference>
<accession>A0A183INI7</accession>
<dbReference type="InterPro" id="IPR015422">
    <property type="entry name" value="PyrdxlP-dep_Trfase_small"/>
</dbReference>
<dbReference type="GO" id="GO:0030170">
    <property type="term" value="F:pyridoxal phosphate binding"/>
    <property type="evidence" value="ECO:0007669"/>
    <property type="project" value="InterPro"/>
</dbReference>
<comment type="cofactor">
    <cofactor evidence="1">
        <name>pyridoxal 5'-phosphate</name>
        <dbReference type="ChEBI" id="CHEBI:597326"/>
    </cofactor>
</comment>
<evidence type="ECO:0000256" key="5">
    <source>
        <dbReference type="ARBA" id="ARBA00022898"/>
    </source>
</evidence>
<gene>
    <name evidence="7" type="ORF">SBAD_LOCUS5183</name>
</gene>
<dbReference type="PANTHER" id="PTHR43206">
    <property type="entry name" value="AMINOTRANSFERASE"/>
    <property type="match status" value="1"/>
</dbReference>
<evidence type="ECO:0000256" key="1">
    <source>
        <dbReference type="ARBA" id="ARBA00001933"/>
    </source>
</evidence>
<evidence type="ECO:0000313" key="7">
    <source>
        <dbReference type="EMBL" id="VDP06502.1"/>
    </source>
</evidence>
<dbReference type="GO" id="GO:0005739">
    <property type="term" value="C:mitochondrion"/>
    <property type="evidence" value="ECO:0007669"/>
    <property type="project" value="TreeGrafter"/>
</dbReference>
<evidence type="ECO:0000256" key="3">
    <source>
        <dbReference type="ARBA" id="ARBA00022576"/>
    </source>
</evidence>
<dbReference type="EMBL" id="UZAM01008807">
    <property type="protein sequence ID" value="VDP06502.1"/>
    <property type="molecule type" value="Genomic_DNA"/>
</dbReference>
<evidence type="ECO:0000256" key="6">
    <source>
        <dbReference type="RuleBase" id="RU003560"/>
    </source>
</evidence>
<dbReference type="InterPro" id="IPR015424">
    <property type="entry name" value="PyrdxlP-dep_Trfase"/>
</dbReference>
<evidence type="ECO:0000256" key="2">
    <source>
        <dbReference type="ARBA" id="ARBA00008954"/>
    </source>
</evidence>
<proteinExistence type="inferred from homology"/>
<evidence type="ECO:0000256" key="4">
    <source>
        <dbReference type="ARBA" id="ARBA00022679"/>
    </source>
</evidence>
<dbReference type="InterPro" id="IPR015421">
    <property type="entry name" value="PyrdxlP-dep_Trfase_major"/>
</dbReference>
<sequence length="486" mass="54360">SLISACTTTADVLHKEPAGPVIVTEIPGPRSKELKNSLGHIQKMFSCNCCNDFSPYFEESTVYFPIDLMLNNFQNAEEVKFFVDYDKCIGNYIADVDGNLVLDFYSQISSLPLGYNHPAIVNAIQKEQNLALFANRPALGVFPPADYINLLNNALLSVIHMDLSLLRRLYEVFRLASHILTLQTFVSFQVAPEGMKRVVATMSGANSNENAIKTAFIWYMTKRRGGKGPSEADKDAALHQQKPGSPSLSILSFDKAFHGRTCACLSLCHTKGIHKVDIPAMDWPVAPYPEYKYPIEQHLSENQQEDQRCLSQVESLIDEWKDKKMDVAGLIVEPIQAEGGDNRASDDFYRELQHICKKPSRIFDTWFGDPSKLLMLEAVVKTLSKENLIDNVRKTGEVLLKGLQDLQVGFTKYPKILSCARGRGTFCAVTIASPAERDKIVKEMLQNGINLGGCGTHSIRFRPTLICQPKHVEIMLDRLKDVLANN</sequence>
<reference evidence="9" key="1">
    <citation type="submission" date="2016-06" db="UniProtKB">
        <authorList>
            <consortium name="WormBaseParasite"/>
        </authorList>
    </citation>
    <scope>IDENTIFICATION</scope>
</reference>
<dbReference type="GO" id="GO:0009450">
    <property type="term" value="P:gamma-aminobutyric acid catabolic process"/>
    <property type="evidence" value="ECO:0007669"/>
    <property type="project" value="TreeGrafter"/>
</dbReference>
<dbReference type="PIRSF" id="PIRSF000521">
    <property type="entry name" value="Transaminase_4ab_Lys_Orn"/>
    <property type="match status" value="1"/>
</dbReference>
<dbReference type="WBParaSite" id="SBAD_0000539301-mRNA-1">
    <property type="protein sequence ID" value="SBAD_0000539301-mRNA-1"/>
    <property type="gene ID" value="SBAD_0000539301"/>
</dbReference>
<protein>
    <submittedName>
        <fullName evidence="9">Gamma-amino-N-butyrate transaminase</fullName>
    </submittedName>
</protein>
<organism evidence="9">
    <name type="scientific">Soboliphyme baturini</name>
    <dbReference type="NCBI Taxonomy" id="241478"/>
    <lineage>
        <taxon>Eukaryota</taxon>
        <taxon>Metazoa</taxon>
        <taxon>Ecdysozoa</taxon>
        <taxon>Nematoda</taxon>
        <taxon>Enoplea</taxon>
        <taxon>Dorylaimia</taxon>
        <taxon>Dioctophymatida</taxon>
        <taxon>Dioctophymatoidea</taxon>
        <taxon>Soboliphymatidae</taxon>
        <taxon>Soboliphyme</taxon>
    </lineage>
</organism>
<reference evidence="7 8" key="2">
    <citation type="submission" date="2018-11" db="EMBL/GenBank/DDBJ databases">
        <authorList>
            <consortium name="Pathogen Informatics"/>
        </authorList>
    </citation>
    <scope>NUCLEOTIDE SEQUENCE [LARGE SCALE GENOMIC DNA]</scope>
</reference>
<name>A0A183INI7_9BILA</name>
<dbReference type="InterPro" id="IPR005814">
    <property type="entry name" value="Aminotrans_3"/>
</dbReference>
<dbReference type="GO" id="GO:0008483">
    <property type="term" value="F:transaminase activity"/>
    <property type="evidence" value="ECO:0007669"/>
    <property type="project" value="UniProtKB-KW"/>
</dbReference>
<evidence type="ECO:0000313" key="8">
    <source>
        <dbReference type="Proteomes" id="UP000270296"/>
    </source>
</evidence>
<dbReference type="Proteomes" id="UP000270296">
    <property type="component" value="Unassembled WGS sequence"/>
</dbReference>
<dbReference type="OrthoDB" id="5419315at2759"/>
<dbReference type="Gene3D" id="3.90.1150.10">
    <property type="entry name" value="Aspartate Aminotransferase, domain 1"/>
    <property type="match status" value="2"/>
</dbReference>
<evidence type="ECO:0000313" key="9">
    <source>
        <dbReference type="WBParaSite" id="SBAD_0000539301-mRNA-1"/>
    </source>
</evidence>
<dbReference type="SUPFAM" id="SSF53383">
    <property type="entry name" value="PLP-dependent transferases"/>
    <property type="match status" value="1"/>
</dbReference>
<keyword evidence="4" id="KW-0808">Transferase</keyword>
<dbReference type="Gene3D" id="3.40.640.10">
    <property type="entry name" value="Type I PLP-dependent aspartate aminotransferase-like (Major domain)"/>
    <property type="match status" value="1"/>
</dbReference>
<dbReference type="AlphaFoldDB" id="A0A183INI7"/>
<comment type="similarity">
    <text evidence="2 6">Belongs to the class-III pyridoxal-phosphate-dependent aminotransferase family.</text>
</comment>
<keyword evidence="3" id="KW-0032">Aminotransferase</keyword>
<keyword evidence="5 6" id="KW-0663">Pyridoxal phosphate</keyword>
<keyword evidence="8" id="KW-1185">Reference proteome</keyword>
<dbReference type="Pfam" id="PF00202">
    <property type="entry name" value="Aminotran_3"/>
    <property type="match status" value="2"/>
</dbReference>